<proteinExistence type="inferred from homology"/>
<comment type="similarity">
    <text evidence="1">Belongs to the four-carbon acid sugar kinase family.</text>
</comment>
<keyword evidence="10" id="KW-1185">Reference proteome</keyword>
<evidence type="ECO:0000256" key="4">
    <source>
        <dbReference type="ARBA" id="ARBA00022777"/>
    </source>
</evidence>
<dbReference type="Proteomes" id="UP000298347">
    <property type="component" value="Unassembled WGS sequence"/>
</dbReference>
<evidence type="ECO:0000256" key="5">
    <source>
        <dbReference type="ARBA" id="ARBA00022840"/>
    </source>
</evidence>
<keyword evidence="3" id="KW-0547">Nucleotide-binding</keyword>
<evidence type="ECO:0000313" key="10">
    <source>
        <dbReference type="Proteomes" id="UP000298347"/>
    </source>
</evidence>
<dbReference type="InterPro" id="IPR037051">
    <property type="entry name" value="4-carb_acid_sugar_kinase_N_sf"/>
</dbReference>
<keyword evidence="5" id="KW-0067">ATP-binding</keyword>
<dbReference type="SUPFAM" id="SSF142764">
    <property type="entry name" value="YgbK-like"/>
    <property type="match status" value="1"/>
</dbReference>
<organism evidence="9 10">
    <name type="scientific">Sporolactobacillus shoreae</name>
    <dbReference type="NCBI Taxonomy" id="1465501"/>
    <lineage>
        <taxon>Bacteria</taxon>
        <taxon>Bacillati</taxon>
        <taxon>Bacillota</taxon>
        <taxon>Bacilli</taxon>
        <taxon>Bacillales</taxon>
        <taxon>Sporolactobacillaceae</taxon>
        <taxon>Sporolactobacillus</taxon>
    </lineage>
</organism>
<dbReference type="Pfam" id="PF07005">
    <property type="entry name" value="SBD_N"/>
    <property type="match status" value="1"/>
</dbReference>
<dbReference type="InterPro" id="IPR010737">
    <property type="entry name" value="4-carb_acid_sugar_kinase_N"/>
</dbReference>
<dbReference type="InterPro" id="IPR042213">
    <property type="entry name" value="NBD_C_sf"/>
</dbReference>
<dbReference type="Gene3D" id="3.40.50.10840">
    <property type="entry name" value="Putative sugar-binding, N-terminal domain"/>
    <property type="match status" value="1"/>
</dbReference>
<accession>A0A4Z0GRE6</accession>
<feature type="domain" description="Four-carbon acid sugar kinase nucleotide binding" evidence="8">
    <location>
        <begin position="304"/>
        <end position="468"/>
    </location>
</feature>
<keyword evidence="4" id="KW-0418">Kinase</keyword>
<dbReference type="Gene3D" id="3.40.980.20">
    <property type="entry name" value="Four-carbon acid sugar kinase, nucleotide binding domain"/>
    <property type="match status" value="1"/>
</dbReference>
<feature type="domain" description="Four-carbon acid sugar kinase N-terminal" evidence="7">
    <location>
        <begin position="38"/>
        <end position="279"/>
    </location>
</feature>
<keyword evidence="6" id="KW-0119">Carbohydrate metabolism</keyword>
<protein>
    <submittedName>
        <fullName evidence="9">Hydroxyacid dehydrogenase</fullName>
    </submittedName>
</protein>
<evidence type="ECO:0000256" key="2">
    <source>
        <dbReference type="ARBA" id="ARBA00022679"/>
    </source>
</evidence>
<dbReference type="InterPro" id="IPR031475">
    <property type="entry name" value="NBD_C"/>
</dbReference>
<dbReference type="EMBL" id="SRJD01000002">
    <property type="protein sequence ID" value="TGA99889.1"/>
    <property type="molecule type" value="Genomic_DNA"/>
</dbReference>
<evidence type="ECO:0000313" key="9">
    <source>
        <dbReference type="EMBL" id="TGA99889.1"/>
    </source>
</evidence>
<evidence type="ECO:0000256" key="3">
    <source>
        <dbReference type="ARBA" id="ARBA00022741"/>
    </source>
</evidence>
<sequence>MADSQRLTTEVLQQLPRIDKTSTDQLLKNALTGFDRKIIVLDDDPTGVQTVHDVSVYTDWSPASIENGFREENPMFFILTNSRGFTRSETVKAHEEIARNIVRASEKYQRPFIIISRSDSTLRGHYPTETEVLKETVESLTTIKYDGELLMPFFKEGGRLTYNNIHYVRYNDTFVPAGETEFAGDRTFGYKNSHLGKWIEEKTDGEFTAEDTTYISLESIRALAIDSITEQLMAVRDFNKIVVNAVDQADVQIVAAAVVRAIKSGKNFLFRTAAALPKAIGEVSDRALLTGPELRKEDASTGGLIVVGSHVQKTTDQLQELKRKPQIEFIELNCPLLIDDEKEQQEINRVTSQCDSLLQAGKTVTVYTSRKRIDLGPGKSEEELQLSVKISDAVTQIVRQLNVRPSYIIAKGGITSSDIGTKGLSVKKAKVLGQILPGIPVWQTGNESKYPGISYIIFPGNVGKKSTLREAVEILEEQKTEVIK</sequence>
<evidence type="ECO:0000256" key="6">
    <source>
        <dbReference type="ARBA" id="ARBA00023277"/>
    </source>
</evidence>
<dbReference type="AlphaFoldDB" id="A0A4Z0GRE6"/>
<dbReference type="OrthoDB" id="153193at2"/>
<dbReference type="RefSeq" id="WP_135347284.1">
    <property type="nucleotide sequence ID" value="NZ_SRJD01000002.1"/>
</dbReference>
<evidence type="ECO:0000256" key="1">
    <source>
        <dbReference type="ARBA" id="ARBA00005715"/>
    </source>
</evidence>
<evidence type="ECO:0000259" key="7">
    <source>
        <dbReference type="Pfam" id="PF07005"/>
    </source>
</evidence>
<dbReference type="GO" id="GO:0016301">
    <property type="term" value="F:kinase activity"/>
    <property type="evidence" value="ECO:0007669"/>
    <property type="project" value="UniProtKB-KW"/>
</dbReference>
<dbReference type="GO" id="GO:0005524">
    <property type="term" value="F:ATP binding"/>
    <property type="evidence" value="ECO:0007669"/>
    <property type="project" value="UniProtKB-KW"/>
</dbReference>
<dbReference type="Pfam" id="PF17042">
    <property type="entry name" value="NBD_C"/>
    <property type="match status" value="1"/>
</dbReference>
<comment type="caution">
    <text evidence="9">The sequence shown here is derived from an EMBL/GenBank/DDBJ whole genome shotgun (WGS) entry which is preliminary data.</text>
</comment>
<reference evidence="9 10" key="1">
    <citation type="journal article" date="2015" name="Int. J. Syst. Evol. Microbiol.">
        <title>Sporolactobacillus shoreae sp. nov. and Sporolactobacillus spathodeae sp. nov., two spore-forming lactic acid bacteria isolated from tree barks in Thailand.</title>
        <authorList>
            <person name="Thamacharoensuk T."/>
            <person name="Kitahara M."/>
            <person name="Ohkuma M."/>
            <person name="Thongchul N."/>
            <person name="Tanasupawat S."/>
        </authorList>
    </citation>
    <scope>NUCLEOTIDE SEQUENCE [LARGE SCALE GENOMIC DNA]</scope>
    <source>
        <strain evidence="9 10">BK92</strain>
    </source>
</reference>
<evidence type="ECO:0000259" key="8">
    <source>
        <dbReference type="Pfam" id="PF17042"/>
    </source>
</evidence>
<name>A0A4Z0GRE6_9BACL</name>
<gene>
    <name evidence="9" type="ORF">E4665_02770</name>
</gene>
<keyword evidence="2" id="KW-0808">Transferase</keyword>